<evidence type="ECO:0000256" key="5">
    <source>
        <dbReference type="ARBA" id="ARBA00023004"/>
    </source>
</evidence>
<accession>A0A6J6FR31</accession>
<dbReference type="GO" id="GO:0046872">
    <property type="term" value="F:metal ion binding"/>
    <property type="evidence" value="ECO:0007669"/>
    <property type="project" value="UniProtKB-KW"/>
</dbReference>
<keyword evidence="5" id="KW-0408">Iron</keyword>
<dbReference type="Gene3D" id="1.10.10.1100">
    <property type="entry name" value="BFD-like [2Fe-2S]-binding domain"/>
    <property type="match status" value="1"/>
</dbReference>
<name>A0A6J6FR31_9ZZZZ</name>
<feature type="domain" description="BFD-like [2Fe-2S]-binding" evidence="9">
    <location>
        <begin position="12"/>
        <end position="60"/>
    </location>
</feature>
<proteinExistence type="inferred from homology"/>
<dbReference type="InterPro" id="IPR041854">
    <property type="entry name" value="BFD-like_2Fe2S-bd_dom_sf"/>
</dbReference>
<keyword evidence="4" id="KW-0249">Electron transport</keyword>
<evidence type="ECO:0000259" key="9">
    <source>
        <dbReference type="Pfam" id="PF04324"/>
    </source>
</evidence>
<gene>
    <name evidence="10" type="ORF">UFOPK1493_03659</name>
</gene>
<evidence type="ECO:0000256" key="8">
    <source>
        <dbReference type="ARBA" id="ARBA00046332"/>
    </source>
</evidence>
<comment type="similarity">
    <text evidence="8">Belongs to the Bfd family.</text>
</comment>
<organism evidence="10">
    <name type="scientific">freshwater metagenome</name>
    <dbReference type="NCBI Taxonomy" id="449393"/>
    <lineage>
        <taxon>unclassified sequences</taxon>
        <taxon>metagenomes</taxon>
        <taxon>ecological metagenomes</taxon>
    </lineage>
</organism>
<sequence>MLGGLTIARMAIVCHCEVVRERTIVKAVQRGATTLAEVQAACGAATRCGGCEPAVRELLQRAGAPADTHVHIRPAFGLSA</sequence>
<dbReference type="PANTHER" id="PTHR37424:SF1">
    <property type="entry name" value="BACTERIOFERRITIN-ASSOCIATED FERREDOXIN"/>
    <property type="match status" value="1"/>
</dbReference>
<evidence type="ECO:0000256" key="3">
    <source>
        <dbReference type="ARBA" id="ARBA00022723"/>
    </source>
</evidence>
<keyword evidence="1" id="KW-0813">Transport</keyword>
<dbReference type="InterPro" id="IPR052371">
    <property type="entry name" value="BFD-associated_ferredoxin"/>
</dbReference>
<dbReference type="PANTHER" id="PTHR37424">
    <property type="entry name" value="BACTERIOFERRITIN-ASSOCIATED FERREDOXIN"/>
    <property type="match status" value="1"/>
</dbReference>
<dbReference type="InterPro" id="IPR007419">
    <property type="entry name" value="BFD-like_2Fe2S-bd_dom"/>
</dbReference>
<protein>
    <recommendedName>
        <fullName evidence="7">Bacterioferritin-associated ferredoxin</fullName>
    </recommendedName>
</protein>
<keyword evidence="3" id="KW-0479">Metal-binding</keyword>
<evidence type="ECO:0000256" key="4">
    <source>
        <dbReference type="ARBA" id="ARBA00022982"/>
    </source>
</evidence>
<dbReference type="EMBL" id="CAEZSR010000218">
    <property type="protein sequence ID" value="CAB4589403.1"/>
    <property type="molecule type" value="Genomic_DNA"/>
</dbReference>
<evidence type="ECO:0000313" key="10">
    <source>
        <dbReference type="EMBL" id="CAB4589403.1"/>
    </source>
</evidence>
<evidence type="ECO:0000256" key="2">
    <source>
        <dbReference type="ARBA" id="ARBA00022714"/>
    </source>
</evidence>
<evidence type="ECO:0000256" key="7">
    <source>
        <dbReference type="ARBA" id="ARBA00039386"/>
    </source>
</evidence>
<dbReference type="GO" id="GO:0051537">
    <property type="term" value="F:2 iron, 2 sulfur cluster binding"/>
    <property type="evidence" value="ECO:0007669"/>
    <property type="project" value="UniProtKB-KW"/>
</dbReference>
<keyword evidence="2" id="KW-0001">2Fe-2S</keyword>
<dbReference type="Pfam" id="PF04324">
    <property type="entry name" value="Fer2_BFD"/>
    <property type="match status" value="1"/>
</dbReference>
<keyword evidence="6" id="KW-0411">Iron-sulfur</keyword>
<evidence type="ECO:0000256" key="1">
    <source>
        <dbReference type="ARBA" id="ARBA00022448"/>
    </source>
</evidence>
<reference evidence="10" key="1">
    <citation type="submission" date="2020-05" db="EMBL/GenBank/DDBJ databases">
        <authorList>
            <person name="Chiriac C."/>
            <person name="Salcher M."/>
            <person name="Ghai R."/>
            <person name="Kavagutti S V."/>
        </authorList>
    </citation>
    <scope>NUCLEOTIDE SEQUENCE</scope>
</reference>
<dbReference type="AlphaFoldDB" id="A0A6J6FR31"/>
<evidence type="ECO:0000256" key="6">
    <source>
        <dbReference type="ARBA" id="ARBA00023014"/>
    </source>
</evidence>